<name>A0A9P1GWX3_9PEZI</name>
<comment type="caution">
    <text evidence="1">The sequence shown here is derived from an EMBL/GenBank/DDBJ whole genome shotgun (WGS) entry which is preliminary data.</text>
</comment>
<protein>
    <submittedName>
        <fullName evidence="1">Uncharacterized protein</fullName>
    </submittedName>
</protein>
<evidence type="ECO:0000313" key="1">
    <source>
        <dbReference type="EMBL" id="CAI4211414.1"/>
    </source>
</evidence>
<accession>A0A9P1GWX3</accession>
<evidence type="ECO:0000313" key="2">
    <source>
        <dbReference type="Proteomes" id="UP000838763"/>
    </source>
</evidence>
<dbReference type="Proteomes" id="UP000838763">
    <property type="component" value="Unassembled WGS sequence"/>
</dbReference>
<reference evidence="1" key="1">
    <citation type="submission" date="2022-11" db="EMBL/GenBank/DDBJ databases">
        <authorList>
            <person name="Scott C."/>
            <person name="Bruce N."/>
        </authorList>
    </citation>
    <scope>NUCLEOTIDE SEQUENCE</scope>
</reference>
<dbReference type="EMBL" id="CALLCH030000001">
    <property type="protein sequence ID" value="CAI4211414.1"/>
    <property type="molecule type" value="Genomic_DNA"/>
</dbReference>
<sequence>MMSTEPVP</sequence>
<organism evidence="1 2">
    <name type="scientific">Parascedosporium putredinis</name>
    <dbReference type="NCBI Taxonomy" id="1442378"/>
    <lineage>
        <taxon>Eukaryota</taxon>
        <taxon>Fungi</taxon>
        <taxon>Dikarya</taxon>
        <taxon>Ascomycota</taxon>
        <taxon>Pezizomycotina</taxon>
        <taxon>Sordariomycetes</taxon>
        <taxon>Hypocreomycetidae</taxon>
        <taxon>Microascales</taxon>
        <taxon>Microascaceae</taxon>
        <taxon>Parascedosporium</taxon>
    </lineage>
</organism>
<proteinExistence type="predicted"/>
<keyword evidence="2" id="KW-1185">Reference proteome</keyword>
<feature type="non-terminal residue" evidence="1">
    <location>
        <position position="8"/>
    </location>
</feature>
<gene>
    <name evidence="1" type="ORF">PPNO1_LOCUS1204</name>
</gene>